<evidence type="ECO:0000256" key="1">
    <source>
        <dbReference type="SAM" id="MobiDB-lite"/>
    </source>
</evidence>
<dbReference type="Proteomes" id="UP000320235">
    <property type="component" value="Unassembled WGS sequence"/>
</dbReference>
<feature type="compositionally biased region" description="Acidic residues" evidence="1">
    <location>
        <begin position="62"/>
        <end position="71"/>
    </location>
</feature>
<dbReference type="Pfam" id="PF11211">
    <property type="entry name" value="DUF2997"/>
    <property type="match status" value="1"/>
</dbReference>
<proteinExistence type="predicted"/>
<dbReference type="InterPro" id="IPR021375">
    <property type="entry name" value="DUF2997"/>
</dbReference>
<evidence type="ECO:0000313" key="2">
    <source>
        <dbReference type="EMBL" id="TQM24487.1"/>
    </source>
</evidence>
<gene>
    <name evidence="2" type="ORF">FB391_3003</name>
</gene>
<accession>A0A543ESF1</accession>
<dbReference type="OrthoDB" id="7067000at2"/>
<evidence type="ECO:0000313" key="3">
    <source>
        <dbReference type="Proteomes" id="UP000320235"/>
    </source>
</evidence>
<feature type="region of interest" description="Disordered" evidence="1">
    <location>
        <begin position="52"/>
        <end position="71"/>
    </location>
</feature>
<dbReference type="RefSeq" id="WP_141895637.1">
    <property type="nucleotide sequence ID" value="NZ_BAABLH010000006.1"/>
</dbReference>
<name>A0A543ESF1_9MICO</name>
<protein>
    <submittedName>
        <fullName evidence="2">DUF2997 family protein</fullName>
    </submittedName>
</protein>
<sequence length="71" mass="7617">MAKQLVVRLRADGTVDAETIGMKGPECLDHIEALEALLDAETVSSSFTEDYTTASTAAVSSIDDEQRDATR</sequence>
<organism evidence="2 3">
    <name type="scientific">Microbacterium kyungheense</name>
    <dbReference type="NCBI Taxonomy" id="1263636"/>
    <lineage>
        <taxon>Bacteria</taxon>
        <taxon>Bacillati</taxon>
        <taxon>Actinomycetota</taxon>
        <taxon>Actinomycetes</taxon>
        <taxon>Micrococcales</taxon>
        <taxon>Microbacteriaceae</taxon>
        <taxon>Microbacterium</taxon>
    </lineage>
</organism>
<reference evidence="2 3" key="1">
    <citation type="submission" date="2019-06" db="EMBL/GenBank/DDBJ databases">
        <title>Sequencing the genomes of 1000 actinobacteria strains.</title>
        <authorList>
            <person name="Klenk H.-P."/>
        </authorList>
    </citation>
    <scope>NUCLEOTIDE SEQUENCE [LARGE SCALE GENOMIC DNA]</scope>
    <source>
        <strain evidence="2 3">DSM 105492</strain>
    </source>
</reference>
<keyword evidence="3" id="KW-1185">Reference proteome</keyword>
<dbReference type="AlphaFoldDB" id="A0A543ESF1"/>
<dbReference type="EMBL" id="VFPE01000004">
    <property type="protein sequence ID" value="TQM24487.1"/>
    <property type="molecule type" value="Genomic_DNA"/>
</dbReference>
<comment type="caution">
    <text evidence="2">The sequence shown here is derived from an EMBL/GenBank/DDBJ whole genome shotgun (WGS) entry which is preliminary data.</text>
</comment>